<gene>
    <name evidence="1" type="ORF">GIX10_10400</name>
</gene>
<dbReference type="InterPro" id="IPR046611">
    <property type="entry name" value="DUF6670"/>
</dbReference>
<dbReference type="AlphaFoldDB" id="A0A6L6GH13"/>
<dbReference type="Pfam" id="PF20375">
    <property type="entry name" value="DUF6670"/>
    <property type="match status" value="1"/>
</dbReference>
<evidence type="ECO:0000313" key="1">
    <source>
        <dbReference type="EMBL" id="MTD11830.1"/>
    </source>
</evidence>
<accession>A0A6L6GH13</accession>
<dbReference type="RefSeq" id="WP_154773391.1">
    <property type="nucleotide sequence ID" value="NZ_JAXHPD010000004.1"/>
</dbReference>
<name>A0A6L6GH13_9GAMM</name>
<comment type="caution">
    <text evidence="1">The sequence shown here is derived from an EMBL/GenBank/DDBJ whole genome shotgun (WGS) entry which is preliminary data.</text>
</comment>
<dbReference type="EMBL" id="WLYL01000034">
    <property type="protein sequence ID" value="MTD11830.1"/>
    <property type="molecule type" value="Genomic_DNA"/>
</dbReference>
<evidence type="ECO:0000313" key="2">
    <source>
        <dbReference type="Proteomes" id="UP000473854"/>
    </source>
</evidence>
<organism evidence="1 2">
    <name type="scientific">Acinetobacter faecalis</name>
    <dbReference type="NCBI Taxonomy" id="2665161"/>
    <lineage>
        <taxon>Bacteria</taxon>
        <taxon>Pseudomonadati</taxon>
        <taxon>Pseudomonadota</taxon>
        <taxon>Gammaproteobacteria</taxon>
        <taxon>Moraxellales</taxon>
        <taxon>Moraxellaceae</taxon>
        <taxon>Acinetobacter</taxon>
    </lineage>
</organism>
<sequence>MALFFDLLDQSKQCNRASQNSLDQLPFHAPNNKYKITHHALIIPNLPAPLHYFNFYSLLGQPNALALQNESSINTSPLDTAIVFNSVSGKMAGCLHSYSMEKDCSFLQNQFQFSDCERIQGEFPNFQIEREDAELSFKIKITATNTVSHFIKLRMTLAEHWSLLCRCEGEIIYQKQKIEINHLGTFDFARTINFPYIPFAFYSYQIVNLKNDRQLICIQIRNEINEILQSRIYLRDGIKQTTQMFDESVEFNIYRIYPQITTPNGHQMYLPREFEWKHINKDGIQIILTAQSRGDFKFGLGAGYVGSFNYSVNINNDEEIGEGGYCEYIDCRALRWQEQNKEDKNIKNTANFVPFLTKR</sequence>
<dbReference type="Proteomes" id="UP000473854">
    <property type="component" value="Unassembled WGS sequence"/>
</dbReference>
<protein>
    <submittedName>
        <fullName evidence="1">Uncharacterized protein</fullName>
    </submittedName>
</protein>
<reference evidence="1 2" key="1">
    <citation type="submission" date="2019-11" db="EMBL/GenBank/DDBJ databases">
        <authorList>
            <person name="An D."/>
        </authorList>
    </citation>
    <scope>NUCLEOTIDE SEQUENCE [LARGE SCALE GENOMIC DNA]</scope>
    <source>
        <strain evidence="1 2">YIM 103518</strain>
    </source>
</reference>
<proteinExistence type="predicted"/>